<dbReference type="PROSITE" id="PS01129">
    <property type="entry name" value="PSI_RLU"/>
    <property type="match status" value="1"/>
</dbReference>
<dbReference type="PANTHER" id="PTHR21600:SF35">
    <property type="entry name" value="PSEUDOURIDINE SYNTHASE"/>
    <property type="match status" value="1"/>
</dbReference>
<evidence type="ECO:0000256" key="1">
    <source>
        <dbReference type="ARBA" id="ARBA00000073"/>
    </source>
</evidence>
<evidence type="ECO:0000259" key="4">
    <source>
        <dbReference type="Pfam" id="PF00849"/>
    </source>
</evidence>
<accession>A0ABU9VKM3</accession>
<protein>
    <recommendedName>
        <fullName evidence="3">Pseudouridine synthase</fullName>
        <ecNumber evidence="3">5.4.99.-</ecNumber>
    </recommendedName>
</protein>
<dbReference type="InterPro" id="IPR006225">
    <property type="entry name" value="PsdUridine_synth_RluC/D"/>
</dbReference>
<comment type="catalytic activity">
    <reaction evidence="1 3">
        <text>a uridine in RNA = a pseudouridine in RNA</text>
        <dbReference type="Rhea" id="RHEA:48348"/>
        <dbReference type="Rhea" id="RHEA-COMP:12068"/>
        <dbReference type="Rhea" id="RHEA-COMP:12069"/>
        <dbReference type="ChEBI" id="CHEBI:65314"/>
        <dbReference type="ChEBI" id="CHEBI:65315"/>
    </reaction>
</comment>
<dbReference type="InterPro" id="IPR006145">
    <property type="entry name" value="PsdUridine_synth_RsuA/RluA"/>
</dbReference>
<dbReference type="EC" id="5.4.99.-" evidence="3"/>
<evidence type="ECO:0000256" key="3">
    <source>
        <dbReference type="RuleBase" id="RU362028"/>
    </source>
</evidence>
<sequence length="303" mass="34118">MNNQPTFVWRVEASSADTSLRAFLRVQKQISKKMLASIKYHGGSIRVNGEEKTVRTILKEGDEVIVQLSPETPSKGLIPEANSFEIIFEDEHFLIVNKTSGMATIPSREYPQGTLANAVLAYYMKHNIQATFHPVNRLDRGTSGLLVIAKHRYAHDQMSKQQKEGRLKRRYEAIVQGVVEPPDGTINQPIGRKPDSIIERMVTPDGKPAVTHYRTRVSTTSLTYVRIALETGRTHQIRVHFSSIGHPLAGDELYGGESLGLERQALHSYKLSFTHPFTQESMVFTAKPPSDFSRLLTHLEKKD</sequence>
<dbReference type="RefSeq" id="WP_343130928.1">
    <property type="nucleotide sequence ID" value="NZ_JBCITK010000001.1"/>
</dbReference>
<dbReference type="InterPro" id="IPR020103">
    <property type="entry name" value="PsdUridine_synth_cat_dom_sf"/>
</dbReference>
<dbReference type="InterPro" id="IPR006224">
    <property type="entry name" value="PsdUridine_synth_RluA-like_CS"/>
</dbReference>
<comment type="similarity">
    <text evidence="2 3">Belongs to the pseudouridine synthase RluA family.</text>
</comment>
<dbReference type="GO" id="GO:0016853">
    <property type="term" value="F:isomerase activity"/>
    <property type="evidence" value="ECO:0007669"/>
    <property type="project" value="UniProtKB-KW"/>
</dbReference>
<dbReference type="EMBL" id="JBCITK010000001">
    <property type="protein sequence ID" value="MEN0644162.1"/>
    <property type="molecule type" value="Genomic_DNA"/>
</dbReference>
<comment type="function">
    <text evidence="3">Responsible for synthesis of pseudouridine from uracil.</text>
</comment>
<comment type="caution">
    <text evidence="5">The sequence shown here is derived from an EMBL/GenBank/DDBJ whole genome shotgun (WGS) entry which is preliminary data.</text>
</comment>
<gene>
    <name evidence="5" type="ORF">MKY91_13505</name>
</gene>
<dbReference type="Proteomes" id="UP001418796">
    <property type="component" value="Unassembled WGS sequence"/>
</dbReference>
<dbReference type="NCBIfam" id="TIGR00005">
    <property type="entry name" value="rluA_subfam"/>
    <property type="match status" value="1"/>
</dbReference>
<dbReference type="SUPFAM" id="SSF55120">
    <property type="entry name" value="Pseudouridine synthase"/>
    <property type="match status" value="1"/>
</dbReference>
<feature type="domain" description="Pseudouridine synthase RsuA/RluA-like" evidence="4">
    <location>
        <begin position="92"/>
        <end position="243"/>
    </location>
</feature>
<evidence type="ECO:0000256" key="2">
    <source>
        <dbReference type="ARBA" id="ARBA00010876"/>
    </source>
</evidence>
<dbReference type="InterPro" id="IPR050188">
    <property type="entry name" value="RluA_PseudoU_synthase"/>
</dbReference>
<keyword evidence="3 5" id="KW-0413">Isomerase</keyword>
<name>A0ABU9VKM3_9BACI</name>
<keyword evidence="6" id="KW-1185">Reference proteome</keyword>
<dbReference type="Pfam" id="PF00849">
    <property type="entry name" value="PseudoU_synth_2"/>
    <property type="match status" value="1"/>
</dbReference>
<proteinExistence type="inferred from homology"/>
<dbReference type="Gene3D" id="3.30.2350.10">
    <property type="entry name" value="Pseudouridine synthase"/>
    <property type="match status" value="1"/>
</dbReference>
<organism evidence="5 6">
    <name type="scientific">Alkalicoccobacillus gibsonii</name>
    <dbReference type="NCBI Taxonomy" id="79881"/>
    <lineage>
        <taxon>Bacteria</taxon>
        <taxon>Bacillati</taxon>
        <taxon>Bacillota</taxon>
        <taxon>Bacilli</taxon>
        <taxon>Bacillales</taxon>
        <taxon>Bacillaceae</taxon>
        <taxon>Alkalicoccobacillus</taxon>
    </lineage>
</organism>
<evidence type="ECO:0000313" key="5">
    <source>
        <dbReference type="EMBL" id="MEN0644162.1"/>
    </source>
</evidence>
<dbReference type="PANTHER" id="PTHR21600">
    <property type="entry name" value="MITOCHONDRIAL RNA PSEUDOURIDINE SYNTHASE"/>
    <property type="match status" value="1"/>
</dbReference>
<dbReference type="CDD" id="cd02869">
    <property type="entry name" value="PseudoU_synth_RluA_like"/>
    <property type="match status" value="1"/>
</dbReference>
<evidence type="ECO:0000313" key="6">
    <source>
        <dbReference type="Proteomes" id="UP001418796"/>
    </source>
</evidence>
<reference evidence="5 6" key="1">
    <citation type="submission" date="2024-03" db="EMBL/GenBank/DDBJ databases">
        <title>Bacilli Hybrid Assemblies.</title>
        <authorList>
            <person name="Kovac J."/>
        </authorList>
    </citation>
    <scope>NUCLEOTIDE SEQUENCE [LARGE SCALE GENOMIC DNA]</scope>
    <source>
        <strain evidence="5 6">FSL R7-0666</strain>
    </source>
</reference>